<accession>A0A2H1WHR4</accession>
<dbReference type="EMBL" id="ODYU01008658">
    <property type="protein sequence ID" value="SOQ52432.1"/>
    <property type="molecule type" value="Genomic_DNA"/>
</dbReference>
<protein>
    <submittedName>
        <fullName evidence="1">SFRICE_012737</fullName>
    </submittedName>
</protein>
<gene>
    <name evidence="1" type="ORF">SFRICE_012737</name>
</gene>
<organism evidence="1">
    <name type="scientific">Spodoptera frugiperda</name>
    <name type="common">Fall armyworm</name>
    <dbReference type="NCBI Taxonomy" id="7108"/>
    <lineage>
        <taxon>Eukaryota</taxon>
        <taxon>Metazoa</taxon>
        <taxon>Ecdysozoa</taxon>
        <taxon>Arthropoda</taxon>
        <taxon>Hexapoda</taxon>
        <taxon>Insecta</taxon>
        <taxon>Pterygota</taxon>
        <taxon>Neoptera</taxon>
        <taxon>Endopterygota</taxon>
        <taxon>Lepidoptera</taxon>
        <taxon>Glossata</taxon>
        <taxon>Ditrysia</taxon>
        <taxon>Noctuoidea</taxon>
        <taxon>Noctuidae</taxon>
        <taxon>Amphipyrinae</taxon>
        <taxon>Spodoptera</taxon>
    </lineage>
</organism>
<name>A0A2H1WHR4_SPOFR</name>
<sequence>MGSGNCLPSSDPSAHVFYHKKTTNTDSKRLRIQFCLLSFSTTRCHSFKTPIFFHIIPQTLYHIL</sequence>
<evidence type="ECO:0000313" key="1">
    <source>
        <dbReference type="EMBL" id="SOQ52432.1"/>
    </source>
</evidence>
<proteinExistence type="predicted"/>
<reference evidence="1" key="1">
    <citation type="submission" date="2016-07" db="EMBL/GenBank/DDBJ databases">
        <authorList>
            <person name="Bretaudeau A."/>
        </authorList>
    </citation>
    <scope>NUCLEOTIDE SEQUENCE</scope>
    <source>
        <strain evidence="1">Rice</strain>
        <tissue evidence="1">Whole body</tissue>
    </source>
</reference>
<dbReference type="AlphaFoldDB" id="A0A2H1WHR4"/>